<dbReference type="SUPFAM" id="SSF47384">
    <property type="entry name" value="Homodimeric domain of signal transducing histidine kinase"/>
    <property type="match status" value="1"/>
</dbReference>
<dbReference type="InterPro" id="IPR003661">
    <property type="entry name" value="HisK_dim/P_dom"/>
</dbReference>
<dbReference type="InterPro" id="IPR036097">
    <property type="entry name" value="HisK_dim/P_sf"/>
</dbReference>
<dbReference type="Gene3D" id="1.10.287.130">
    <property type="match status" value="1"/>
</dbReference>
<keyword evidence="13" id="KW-0175">Coiled coil</keyword>
<dbReference type="RefSeq" id="WP_256555010.1">
    <property type="nucleotide sequence ID" value="NZ_JANHOF010000001.1"/>
</dbReference>
<keyword evidence="11" id="KW-0902">Two-component regulatory system</keyword>
<organism evidence="16 17">
    <name type="scientific">Paenibacillus mendelii</name>
    <dbReference type="NCBI Taxonomy" id="206163"/>
    <lineage>
        <taxon>Bacteria</taxon>
        <taxon>Bacillati</taxon>
        <taxon>Bacillota</taxon>
        <taxon>Bacilli</taxon>
        <taxon>Bacillales</taxon>
        <taxon>Paenibacillaceae</taxon>
        <taxon>Paenibacillus</taxon>
    </lineage>
</organism>
<dbReference type="CDD" id="cd00082">
    <property type="entry name" value="HisKA"/>
    <property type="match status" value="1"/>
</dbReference>
<keyword evidence="6 14" id="KW-0812">Transmembrane</keyword>
<sequence>MVYLVVAVSMIAVAALIRLYRLKKELKRIHHQLHTYNQGLTGKKVDLRFFERDLEQLAIEINHLMDSAADAKALRRRTEYELKQSISHISHDLRTPLTSILGYIQLLESNQGTEEEKQEYVTIAKSRTKRLQALLNEFFELSVIESVDYELNMDKVNMNVLIPEILLGFYDRLHERSEEAVIQLSEEQIRLTADESAIKRVVENLITNALQHSDGPIWICMEKHQSTVALSIRNRANHLTQSDLSSLFDRFYTADRSRSGRGTGLGLAIAKSLMVKMNGQLTAELHGNQLAMTCVWRLDHDA</sequence>
<dbReference type="PANTHER" id="PTHR45528">
    <property type="entry name" value="SENSOR HISTIDINE KINASE CPXA"/>
    <property type="match status" value="1"/>
</dbReference>
<comment type="catalytic activity">
    <reaction evidence="1">
        <text>ATP + protein L-histidine = ADP + protein N-phospho-L-histidine.</text>
        <dbReference type="EC" id="2.7.13.3"/>
    </reaction>
</comment>
<dbReference type="Proteomes" id="UP001589818">
    <property type="component" value="Unassembled WGS sequence"/>
</dbReference>
<evidence type="ECO:0000256" key="4">
    <source>
        <dbReference type="ARBA" id="ARBA00022553"/>
    </source>
</evidence>
<evidence type="ECO:0000256" key="10">
    <source>
        <dbReference type="ARBA" id="ARBA00022989"/>
    </source>
</evidence>
<feature type="coiled-coil region" evidence="13">
    <location>
        <begin position="47"/>
        <end position="74"/>
    </location>
</feature>
<dbReference type="SMART" id="SM00387">
    <property type="entry name" value="HATPase_c"/>
    <property type="match status" value="1"/>
</dbReference>
<dbReference type="InterPro" id="IPR008358">
    <property type="entry name" value="Sig_transdc_His_kin/Pase_MprB"/>
</dbReference>
<evidence type="ECO:0000256" key="7">
    <source>
        <dbReference type="ARBA" id="ARBA00022741"/>
    </source>
</evidence>
<evidence type="ECO:0000256" key="6">
    <source>
        <dbReference type="ARBA" id="ARBA00022692"/>
    </source>
</evidence>
<evidence type="ECO:0000256" key="9">
    <source>
        <dbReference type="ARBA" id="ARBA00022840"/>
    </source>
</evidence>
<dbReference type="PANTHER" id="PTHR45528:SF8">
    <property type="entry name" value="HISTIDINE KINASE"/>
    <property type="match status" value="1"/>
</dbReference>
<dbReference type="Pfam" id="PF00512">
    <property type="entry name" value="HisKA"/>
    <property type="match status" value="1"/>
</dbReference>
<evidence type="ECO:0000256" key="11">
    <source>
        <dbReference type="ARBA" id="ARBA00023012"/>
    </source>
</evidence>
<dbReference type="PROSITE" id="PS50109">
    <property type="entry name" value="HIS_KIN"/>
    <property type="match status" value="1"/>
</dbReference>
<gene>
    <name evidence="16" type="ORF">ACFFJ8_25025</name>
</gene>
<keyword evidence="10 14" id="KW-1133">Transmembrane helix</keyword>
<dbReference type="EMBL" id="JBHLVF010000041">
    <property type="protein sequence ID" value="MFC0394609.1"/>
    <property type="molecule type" value="Genomic_DNA"/>
</dbReference>
<evidence type="ECO:0000259" key="15">
    <source>
        <dbReference type="PROSITE" id="PS50109"/>
    </source>
</evidence>
<dbReference type="EC" id="2.7.13.3" evidence="3"/>
<keyword evidence="17" id="KW-1185">Reference proteome</keyword>
<keyword evidence="4" id="KW-0597">Phosphoprotein</keyword>
<dbReference type="SMART" id="SM00388">
    <property type="entry name" value="HisKA"/>
    <property type="match status" value="1"/>
</dbReference>
<dbReference type="PRINTS" id="PR01780">
    <property type="entry name" value="LANTIREGPROT"/>
</dbReference>
<keyword evidence="8 16" id="KW-0418">Kinase</keyword>
<evidence type="ECO:0000313" key="16">
    <source>
        <dbReference type="EMBL" id="MFC0394609.1"/>
    </source>
</evidence>
<comment type="subcellular location">
    <subcellularLocation>
        <location evidence="2">Membrane</location>
        <topology evidence="2">Multi-pass membrane protein</topology>
    </subcellularLocation>
</comment>
<evidence type="ECO:0000256" key="14">
    <source>
        <dbReference type="SAM" id="Phobius"/>
    </source>
</evidence>
<dbReference type="InterPro" id="IPR036890">
    <property type="entry name" value="HATPase_C_sf"/>
</dbReference>
<evidence type="ECO:0000256" key="8">
    <source>
        <dbReference type="ARBA" id="ARBA00022777"/>
    </source>
</evidence>
<evidence type="ECO:0000256" key="3">
    <source>
        <dbReference type="ARBA" id="ARBA00012438"/>
    </source>
</evidence>
<dbReference type="GO" id="GO:0016301">
    <property type="term" value="F:kinase activity"/>
    <property type="evidence" value="ECO:0007669"/>
    <property type="project" value="UniProtKB-KW"/>
</dbReference>
<evidence type="ECO:0000256" key="12">
    <source>
        <dbReference type="ARBA" id="ARBA00023136"/>
    </source>
</evidence>
<dbReference type="CDD" id="cd00075">
    <property type="entry name" value="HATPase"/>
    <property type="match status" value="1"/>
</dbReference>
<name>A0ABV6JFB2_9BACL</name>
<evidence type="ECO:0000256" key="1">
    <source>
        <dbReference type="ARBA" id="ARBA00000085"/>
    </source>
</evidence>
<keyword evidence="9" id="KW-0067">ATP-binding</keyword>
<keyword evidence="5" id="KW-0808">Transferase</keyword>
<dbReference type="InterPro" id="IPR050398">
    <property type="entry name" value="HssS/ArlS-like"/>
</dbReference>
<dbReference type="Pfam" id="PF02518">
    <property type="entry name" value="HATPase_c"/>
    <property type="match status" value="1"/>
</dbReference>
<dbReference type="SUPFAM" id="SSF55874">
    <property type="entry name" value="ATPase domain of HSP90 chaperone/DNA topoisomerase II/histidine kinase"/>
    <property type="match status" value="1"/>
</dbReference>
<evidence type="ECO:0000256" key="13">
    <source>
        <dbReference type="SAM" id="Coils"/>
    </source>
</evidence>
<proteinExistence type="predicted"/>
<keyword evidence="7" id="KW-0547">Nucleotide-binding</keyword>
<feature type="domain" description="Histidine kinase" evidence="15">
    <location>
        <begin position="88"/>
        <end position="284"/>
    </location>
</feature>
<accession>A0ABV6JFB2</accession>
<reference evidence="16 17" key="1">
    <citation type="submission" date="2024-09" db="EMBL/GenBank/DDBJ databases">
        <authorList>
            <person name="Sun Q."/>
            <person name="Mori K."/>
        </authorList>
    </citation>
    <scope>NUCLEOTIDE SEQUENCE [LARGE SCALE GENOMIC DNA]</scope>
    <source>
        <strain evidence="16 17">CCM 4839</strain>
    </source>
</reference>
<comment type="caution">
    <text evidence="16">The sequence shown here is derived from an EMBL/GenBank/DDBJ whole genome shotgun (WGS) entry which is preliminary data.</text>
</comment>
<evidence type="ECO:0000256" key="5">
    <source>
        <dbReference type="ARBA" id="ARBA00022679"/>
    </source>
</evidence>
<dbReference type="InterPro" id="IPR005467">
    <property type="entry name" value="His_kinase_dom"/>
</dbReference>
<feature type="transmembrane region" description="Helical" evidence="14">
    <location>
        <begin position="6"/>
        <end position="22"/>
    </location>
</feature>
<protein>
    <recommendedName>
        <fullName evidence="3">histidine kinase</fullName>
        <ecNumber evidence="3">2.7.13.3</ecNumber>
    </recommendedName>
</protein>
<keyword evidence="12 14" id="KW-0472">Membrane</keyword>
<evidence type="ECO:0000313" key="17">
    <source>
        <dbReference type="Proteomes" id="UP001589818"/>
    </source>
</evidence>
<dbReference type="Gene3D" id="3.30.565.10">
    <property type="entry name" value="Histidine kinase-like ATPase, C-terminal domain"/>
    <property type="match status" value="1"/>
</dbReference>
<evidence type="ECO:0000256" key="2">
    <source>
        <dbReference type="ARBA" id="ARBA00004141"/>
    </source>
</evidence>
<dbReference type="InterPro" id="IPR003594">
    <property type="entry name" value="HATPase_dom"/>
</dbReference>